<reference evidence="1 2" key="1">
    <citation type="submission" date="2021-02" db="EMBL/GenBank/DDBJ databases">
        <title>De Novo genome assembly of isolated myxobacteria.</title>
        <authorList>
            <person name="Stevens D.C."/>
        </authorList>
    </citation>
    <scope>NUCLEOTIDE SEQUENCE [LARGE SCALE GENOMIC DNA]</scope>
    <source>
        <strain evidence="1 2">SCHIC003</strain>
    </source>
</reference>
<protein>
    <recommendedName>
        <fullName evidence="3">Tetratricopeptide repeat protein</fullName>
    </recommendedName>
</protein>
<dbReference type="InterPro" id="IPR011990">
    <property type="entry name" value="TPR-like_helical_dom_sf"/>
</dbReference>
<evidence type="ECO:0000313" key="2">
    <source>
        <dbReference type="Proteomes" id="UP000663090"/>
    </source>
</evidence>
<dbReference type="SUPFAM" id="SSF48452">
    <property type="entry name" value="TPR-like"/>
    <property type="match status" value="1"/>
</dbReference>
<proteinExistence type="predicted"/>
<organism evidence="1 2">
    <name type="scientific">Myxococcus landrumensis</name>
    <dbReference type="NCBI Taxonomy" id="2813577"/>
    <lineage>
        <taxon>Bacteria</taxon>
        <taxon>Pseudomonadati</taxon>
        <taxon>Myxococcota</taxon>
        <taxon>Myxococcia</taxon>
        <taxon>Myxococcales</taxon>
        <taxon>Cystobacterineae</taxon>
        <taxon>Myxococcaceae</taxon>
        <taxon>Myxococcus</taxon>
    </lineage>
</organism>
<accession>A0ABX7NFG4</accession>
<evidence type="ECO:0008006" key="3">
    <source>
        <dbReference type="Google" id="ProtNLM"/>
    </source>
</evidence>
<dbReference type="EMBL" id="CP071091">
    <property type="protein sequence ID" value="QSQ17403.1"/>
    <property type="molecule type" value="Genomic_DNA"/>
</dbReference>
<keyword evidence="2" id="KW-1185">Reference proteome</keyword>
<dbReference type="Gene3D" id="1.25.40.10">
    <property type="entry name" value="Tetratricopeptide repeat domain"/>
    <property type="match status" value="1"/>
</dbReference>
<dbReference type="Proteomes" id="UP000663090">
    <property type="component" value="Chromosome"/>
</dbReference>
<gene>
    <name evidence="1" type="ORF">JY572_15705</name>
</gene>
<sequence length="318" mass="34591">MGRALAVADNAAWRGGLALYRAKDYARACPLLRQAAEAAGTHGEIWADLGLCELRWGRKAQSIQASNLAVRYGDEKTRKAAYFNLGLAGVRLVPPDTADTETCVRLQPPEELACARRFVACGKTHPTSFLGQITVRISDLWIFSCEGKDCPRKTPPSPPCREEPGTFCPRSGIDLLHDESAAGTGPLPEWTCKISDAVASRGKQCQQQKGADAAACLKTACAAARHWQQETVMSREEWPELQEELESWGSRHDCKYCAESRIQTQCTLVSINPCSGRAGAVCRVNRSDKNSQLGTKSVSPPKTTVREFIFSIAPLPGG</sequence>
<dbReference type="RefSeq" id="WP_206719024.1">
    <property type="nucleotide sequence ID" value="NZ_CP071091.1"/>
</dbReference>
<name>A0ABX7NFG4_9BACT</name>
<evidence type="ECO:0000313" key="1">
    <source>
        <dbReference type="EMBL" id="QSQ17403.1"/>
    </source>
</evidence>